<evidence type="ECO:0000259" key="1">
    <source>
        <dbReference type="Pfam" id="PF24753"/>
    </source>
</evidence>
<organism evidence="2">
    <name type="scientific">Scrofimicrobium appendicitidis</name>
    <dbReference type="NCBI Taxonomy" id="3079930"/>
    <lineage>
        <taxon>Bacteria</taxon>
        <taxon>Bacillati</taxon>
        <taxon>Actinomycetota</taxon>
        <taxon>Actinomycetes</taxon>
        <taxon>Actinomycetales</taxon>
        <taxon>Actinomycetaceae</taxon>
        <taxon>Scrofimicrobium</taxon>
    </lineage>
</organism>
<gene>
    <name evidence="2" type="ORF">SAC06_01790</name>
</gene>
<proteinExistence type="predicted"/>
<dbReference type="RefSeq" id="WP_350258510.1">
    <property type="nucleotide sequence ID" value="NZ_CP138335.1"/>
</dbReference>
<dbReference type="KEGG" id="sapp:SAC06_01790"/>
<sequence length="114" mass="12822">MDTIDALEQQIATRKQVNSNTLLRAYISTQEAGNELLDFSEYIFDSALPGFTTELDKIGVTEFTISVRQSDMAATLIEITEQGWDLAGLTRVFERFTDFSGNRGKVPAFHLRRA</sequence>
<dbReference type="Pfam" id="PF24753">
    <property type="entry name" value="DUF7698"/>
    <property type="match status" value="1"/>
</dbReference>
<feature type="domain" description="DUF7698" evidence="1">
    <location>
        <begin position="1"/>
        <end position="112"/>
    </location>
</feature>
<evidence type="ECO:0000313" key="2">
    <source>
        <dbReference type="EMBL" id="XBW08311.1"/>
    </source>
</evidence>
<accession>A0AAU7V9G8</accession>
<reference evidence="2" key="1">
    <citation type="submission" date="2023-11" db="EMBL/GenBank/DDBJ databases">
        <title>Scrofimicrobium hongkongense sp. nov., isolated from a patient with peritonitis.</title>
        <authorList>
            <person name="Lao H.Y."/>
            <person name="Wong A.Y.P."/>
            <person name="Ng T.L."/>
            <person name="Wong R.Y.L."/>
            <person name="Yau M.C.Y."/>
            <person name="Lam J.Y.W."/>
            <person name="Siu G.K.H."/>
        </authorList>
    </citation>
    <scope>NUCLEOTIDE SEQUENCE</scope>
    <source>
        <strain evidence="2">R131</strain>
    </source>
</reference>
<dbReference type="EMBL" id="CP138335">
    <property type="protein sequence ID" value="XBW08311.1"/>
    <property type="molecule type" value="Genomic_DNA"/>
</dbReference>
<name>A0AAU7V9G8_9ACTO</name>
<protein>
    <recommendedName>
        <fullName evidence="1">DUF7698 domain-containing protein</fullName>
    </recommendedName>
</protein>
<dbReference type="AlphaFoldDB" id="A0AAU7V9G8"/>
<dbReference type="InterPro" id="IPR056115">
    <property type="entry name" value="DUF7698"/>
</dbReference>